<evidence type="ECO:0000313" key="3">
    <source>
        <dbReference type="Proteomes" id="UP000224567"/>
    </source>
</evidence>
<name>A0A2G2X291_CAPBA</name>
<dbReference type="InterPro" id="IPR001906">
    <property type="entry name" value="Terpene_synth_N"/>
</dbReference>
<dbReference type="AlphaFoldDB" id="A0A2G2X291"/>
<gene>
    <name evidence="2" type="ORF">CQW23_06057</name>
</gene>
<dbReference type="EMBL" id="MLFT02000003">
    <property type="protein sequence ID" value="PHT51595.1"/>
    <property type="molecule type" value="Genomic_DNA"/>
</dbReference>
<dbReference type="PANTHER" id="PTHR31225">
    <property type="entry name" value="OS04G0344100 PROTEIN-RELATED"/>
    <property type="match status" value="1"/>
</dbReference>
<sequence length="67" mass="7562">MLVMAPPKSLQKLDLINTIQCLGVAYHFEGEIEESLSCVYTCYEELIGEVDGNDLNPIALCFRLLRQ</sequence>
<dbReference type="SUPFAM" id="SSF48239">
    <property type="entry name" value="Terpenoid cyclases/Protein prenyltransferases"/>
    <property type="match status" value="1"/>
</dbReference>
<dbReference type="Gene3D" id="1.50.10.130">
    <property type="entry name" value="Terpene synthase, N-terminal domain"/>
    <property type="match status" value="1"/>
</dbReference>
<reference evidence="2 3" key="1">
    <citation type="journal article" date="2017" name="Genome Biol.">
        <title>New reference genome sequences of hot pepper reveal the massive evolution of plant disease-resistance genes by retroduplication.</title>
        <authorList>
            <person name="Kim S."/>
            <person name="Park J."/>
            <person name="Yeom S.I."/>
            <person name="Kim Y.M."/>
            <person name="Seo E."/>
            <person name="Kim K.T."/>
            <person name="Kim M.S."/>
            <person name="Lee J.M."/>
            <person name="Cheong K."/>
            <person name="Shin H.S."/>
            <person name="Kim S.B."/>
            <person name="Han K."/>
            <person name="Lee J."/>
            <person name="Park M."/>
            <person name="Lee H.A."/>
            <person name="Lee H.Y."/>
            <person name="Lee Y."/>
            <person name="Oh S."/>
            <person name="Lee J.H."/>
            <person name="Choi E."/>
            <person name="Choi E."/>
            <person name="Lee S.E."/>
            <person name="Jeon J."/>
            <person name="Kim H."/>
            <person name="Choi G."/>
            <person name="Song H."/>
            <person name="Lee J."/>
            <person name="Lee S.C."/>
            <person name="Kwon J.K."/>
            <person name="Lee H.Y."/>
            <person name="Koo N."/>
            <person name="Hong Y."/>
            <person name="Kim R.W."/>
            <person name="Kang W.H."/>
            <person name="Huh J.H."/>
            <person name="Kang B.C."/>
            <person name="Yang T.J."/>
            <person name="Lee Y.H."/>
            <person name="Bennetzen J.L."/>
            <person name="Choi D."/>
        </authorList>
    </citation>
    <scope>NUCLEOTIDE SEQUENCE [LARGE SCALE GENOMIC DNA]</scope>
    <source>
        <strain evidence="3">cv. PBC81</strain>
    </source>
</reference>
<evidence type="ECO:0000313" key="2">
    <source>
        <dbReference type="EMBL" id="PHT51595.1"/>
    </source>
</evidence>
<dbReference type="GO" id="GO:0016114">
    <property type="term" value="P:terpenoid biosynthetic process"/>
    <property type="evidence" value="ECO:0007669"/>
    <property type="project" value="InterPro"/>
</dbReference>
<keyword evidence="3" id="KW-1185">Reference proteome</keyword>
<feature type="domain" description="Terpene synthase N-terminal" evidence="1">
    <location>
        <begin position="6"/>
        <end position="67"/>
    </location>
</feature>
<dbReference type="Proteomes" id="UP000224567">
    <property type="component" value="Unassembled WGS sequence"/>
</dbReference>
<dbReference type="GO" id="GO:0010333">
    <property type="term" value="F:terpene synthase activity"/>
    <property type="evidence" value="ECO:0007669"/>
    <property type="project" value="InterPro"/>
</dbReference>
<dbReference type="InterPro" id="IPR036965">
    <property type="entry name" value="Terpene_synth_N_sf"/>
</dbReference>
<comment type="caution">
    <text evidence="2">The sequence shown here is derived from an EMBL/GenBank/DDBJ whole genome shotgun (WGS) entry which is preliminary data.</text>
</comment>
<dbReference type="PANTHER" id="PTHR31225:SF76">
    <property type="entry name" value="SESQUITERPENE SYNTHASE 15"/>
    <property type="match status" value="1"/>
</dbReference>
<evidence type="ECO:0000259" key="1">
    <source>
        <dbReference type="Pfam" id="PF01397"/>
    </source>
</evidence>
<dbReference type="Pfam" id="PF01397">
    <property type="entry name" value="Terpene_synth"/>
    <property type="match status" value="1"/>
</dbReference>
<dbReference type="InterPro" id="IPR050148">
    <property type="entry name" value="Terpene_synthase-like"/>
</dbReference>
<reference evidence="3" key="2">
    <citation type="journal article" date="2017" name="J. Anim. Genet.">
        <title>Multiple reference genome sequences of hot pepper reveal the massive evolution of plant disease resistance genes by retroduplication.</title>
        <authorList>
            <person name="Kim S."/>
            <person name="Park J."/>
            <person name="Yeom S.-I."/>
            <person name="Kim Y.-M."/>
            <person name="Seo E."/>
            <person name="Kim K.-T."/>
            <person name="Kim M.-S."/>
            <person name="Lee J.M."/>
            <person name="Cheong K."/>
            <person name="Shin H.-S."/>
            <person name="Kim S.-B."/>
            <person name="Han K."/>
            <person name="Lee J."/>
            <person name="Park M."/>
            <person name="Lee H.-A."/>
            <person name="Lee H.-Y."/>
            <person name="Lee Y."/>
            <person name="Oh S."/>
            <person name="Lee J.H."/>
            <person name="Choi E."/>
            <person name="Choi E."/>
            <person name="Lee S.E."/>
            <person name="Jeon J."/>
            <person name="Kim H."/>
            <person name="Choi G."/>
            <person name="Song H."/>
            <person name="Lee J."/>
            <person name="Lee S.-C."/>
            <person name="Kwon J.-K."/>
            <person name="Lee H.-Y."/>
            <person name="Koo N."/>
            <person name="Hong Y."/>
            <person name="Kim R.W."/>
            <person name="Kang W.-H."/>
            <person name="Huh J.H."/>
            <person name="Kang B.-C."/>
            <person name="Yang T.-J."/>
            <person name="Lee Y.-H."/>
            <person name="Bennetzen J.L."/>
            <person name="Choi D."/>
        </authorList>
    </citation>
    <scope>NUCLEOTIDE SEQUENCE [LARGE SCALE GENOMIC DNA]</scope>
    <source>
        <strain evidence="3">cv. PBC81</strain>
    </source>
</reference>
<proteinExistence type="predicted"/>
<accession>A0A2G2X291</accession>
<dbReference type="OrthoDB" id="1740623at2759"/>
<organism evidence="2 3">
    <name type="scientific">Capsicum baccatum</name>
    <name type="common">Peruvian pepper</name>
    <dbReference type="NCBI Taxonomy" id="33114"/>
    <lineage>
        <taxon>Eukaryota</taxon>
        <taxon>Viridiplantae</taxon>
        <taxon>Streptophyta</taxon>
        <taxon>Embryophyta</taxon>
        <taxon>Tracheophyta</taxon>
        <taxon>Spermatophyta</taxon>
        <taxon>Magnoliopsida</taxon>
        <taxon>eudicotyledons</taxon>
        <taxon>Gunneridae</taxon>
        <taxon>Pentapetalae</taxon>
        <taxon>asterids</taxon>
        <taxon>lamiids</taxon>
        <taxon>Solanales</taxon>
        <taxon>Solanaceae</taxon>
        <taxon>Solanoideae</taxon>
        <taxon>Capsiceae</taxon>
        <taxon>Capsicum</taxon>
    </lineage>
</organism>
<protein>
    <submittedName>
        <fullName evidence="2">Beta-cubebene synthase</fullName>
    </submittedName>
</protein>
<dbReference type="InterPro" id="IPR008930">
    <property type="entry name" value="Terpenoid_cyclase/PrenylTrfase"/>
</dbReference>